<evidence type="ECO:0000313" key="4">
    <source>
        <dbReference type="Proteomes" id="UP000281553"/>
    </source>
</evidence>
<dbReference type="GO" id="GO:0051016">
    <property type="term" value="P:barbed-end actin filament capping"/>
    <property type="evidence" value="ECO:0007669"/>
    <property type="project" value="TreeGrafter"/>
</dbReference>
<organism evidence="3 4">
    <name type="scientific">Dibothriocephalus latus</name>
    <name type="common">Fish tapeworm</name>
    <name type="synonym">Diphyllobothrium latum</name>
    <dbReference type="NCBI Taxonomy" id="60516"/>
    <lineage>
        <taxon>Eukaryota</taxon>
        <taxon>Metazoa</taxon>
        <taxon>Spiralia</taxon>
        <taxon>Lophotrochozoa</taxon>
        <taxon>Platyhelminthes</taxon>
        <taxon>Cestoda</taxon>
        <taxon>Eucestoda</taxon>
        <taxon>Diphyllobothriidea</taxon>
        <taxon>Diphyllobothriidae</taxon>
        <taxon>Dibothriocephalus</taxon>
    </lineage>
</organism>
<dbReference type="GO" id="GO:0015629">
    <property type="term" value="C:actin cytoskeleton"/>
    <property type="evidence" value="ECO:0007669"/>
    <property type="project" value="TreeGrafter"/>
</dbReference>
<dbReference type="GO" id="GO:0005634">
    <property type="term" value="C:nucleus"/>
    <property type="evidence" value="ECO:0007669"/>
    <property type="project" value="TreeGrafter"/>
</dbReference>
<dbReference type="GO" id="GO:0005737">
    <property type="term" value="C:cytoplasm"/>
    <property type="evidence" value="ECO:0007669"/>
    <property type="project" value="TreeGrafter"/>
</dbReference>
<protein>
    <recommendedName>
        <fullName evidence="5">Gelsolin-like domain-containing protein</fullName>
    </recommendedName>
</protein>
<keyword evidence="1" id="KW-0677">Repeat</keyword>
<dbReference type="InterPro" id="IPR007122">
    <property type="entry name" value="Villin/Gelsolin"/>
</dbReference>
<accession>A0A3P7P2V1</accession>
<proteinExistence type="predicted"/>
<evidence type="ECO:0000256" key="1">
    <source>
        <dbReference type="ARBA" id="ARBA00022737"/>
    </source>
</evidence>
<dbReference type="GO" id="GO:0030239">
    <property type="term" value="P:myofibril assembly"/>
    <property type="evidence" value="ECO:0007669"/>
    <property type="project" value="TreeGrafter"/>
</dbReference>
<keyword evidence="4" id="KW-1185">Reference proteome</keyword>
<dbReference type="EMBL" id="UYRU01053493">
    <property type="protein sequence ID" value="VDN12276.1"/>
    <property type="molecule type" value="Genomic_DNA"/>
</dbReference>
<dbReference type="PANTHER" id="PTHR11977">
    <property type="entry name" value="VILLIN"/>
    <property type="match status" value="1"/>
</dbReference>
<sequence>MAHFMRRMVIHSGHYRDRDAPERQNAIQLYHLRMNVTFYSPVALCSPQVKPTPTNLNSCFSYICRIPASHSGNSAGRDQVYIWIGEHAHEGDEPLLEDICHQIYCPIYLWLGKRTSDVEVKLSLQAAKLYKENMIRLQPSRPRQLKLTAKNAEPFMFRRCFHGWGPFYEPKDWSDINGSSNSSALLTTAGSTLREPSPRGSSPPFPLPRQYPS</sequence>
<dbReference type="GO" id="GO:0051014">
    <property type="term" value="P:actin filament severing"/>
    <property type="evidence" value="ECO:0007669"/>
    <property type="project" value="TreeGrafter"/>
</dbReference>
<dbReference type="GO" id="GO:0005546">
    <property type="term" value="F:phosphatidylinositol-4,5-bisphosphate binding"/>
    <property type="evidence" value="ECO:0007669"/>
    <property type="project" value="TreeGrafter"/>
</dbReference>
<dbReference type="AlphaFoldDB" id="A0A3P7P2V1"/>
<reference evidence="3 4" key="1">
    <citation type="submission" date="2018-11" db="EMBL/GenBank/DDBJ databases">
        <authorList>
            <consortium name="Pathogen Informatics"/>
        </authorList>
    </citation>
    <scope>NUCLEOTIDE SEQUENCE [LARGE SCALE GENOMIC DNA]</scope>
</reference>
<dbReference type="InterPro" id="IPR029006">
    <property type="entry name" value="ADF-H/Gelsolin-like_dom_sf"/>
</dbReference>
<dbReference type="SUPFAM" id="SSF55753">
    <property type="entry name" value="Actin depolymerizing proteins"/>
    <property type="match status" value="1"/>
</dbReference>
<dbReference type="Proteomes" id="UP000281553">
    <property type="component" value="Unassembled WGS sequence"/>
</dbReference>
<evidence type="ECO:0008006" key="5">
    <source>
        <dbReference type="Google" id="ProtNLM"/>
    </source>
</evidence>
<feature type="compositionally biased region" description="Pro residues" evidence="2">
    <location>
        <begin position="201"/>
        <end position="213"/>
    </location>
</feature>
<name>A0A3P7P2V1_DIBLA</name>
<feature type="region of interest" description="Disordered" evidence="2">
    <location>
        <begin position="184"/>
        <end position="213"/>
    </location>
</feature>
<dbReference type="GO" id="GO:0008154">
    <property type="term" value="P:actin polymerization or depolymerization"/>
    <property type="evidence" value="ECO:0007669"/>
    <property type="project" value="TreeGrafter"/>
</dbReference>
<evidence type="ECO:0000256" key="2">
    <source>
        <dbReference type="SAM" id="MobiDB-lite"/>
    </source>
</evidence>
<dbReference type="PANTHER" id="PTHR11977:SF51">
    <property type="entry name" value="PROTEIN FLIGHTLESS-1 HOMOLOG"/>
    <property type="match status" value="1"/>
</dbReference>
<dbReference type="Gene3D" id="3.40.20.10">
    <property type="entry name" value="Severin"/>
    <property type="match status" value="1"/>
</dbReference>
<dbReference type="GO" id="GO:0051015">
    <property type="term" value="F:actin filament binding"/>
    <property type="evidence" value="ECO:0007669"/>
    <property type="project" value="InterPro"/>
</dbReference>
<dbReference type="OrthoDB" id="6286241at2759"/>
<evidence type="ECO:0000313" key="3">
    <source>
        <dbReference type="EMBL" id="VDN12276.1"/>
    </source>
</evidence>
<gene>
    <name evidence="3" type="ORF">DILT_LOCUS8107</name>
</gene>